<dbReference type="GO" id="GO:0004038">
    <property type="term" value="F:allantoinase activity"/>
    <property type="evidence" value="ECO:0007669"/>
    <property type="project" value="TreeGrafter"/>
</dbReference>
<dbReference type="SUPFAM" id="SSF51556">
    <property type="entry name" value="Metallo-dependent hydrolases"/>
    <property type="match status" value="1"/>
</dbReference>
<reference evidence="7" key="2">
    <citation type="submission" date="2021-04" db="EMBL/GenBank/DDBJ databases">
        <authorList>
            <person name="Gilroy R."/>
        </authorList>
    </citation>
    <scope>NUCLEOTIDE SEQUENCE</scope>
    <source>
        <strain evidence="7">ChiHecec3B27-8219</strain>
    </source>
</reference>
<comment type="cofactor">
    <cofactor evidence="1">
        <name>Zn(2+)</name>
        <dbReference type="ChEBI" id="CHEBI:29105"/>
    </cofactor>
</comment>
<feature type="domain" description="Amidohydrolase-related" evidence="6">
    <location>
        <begin position="52"/>
        <end position="424"/>
    </location>
</feature>
<dbReference type="PANTHER" id="PTHR43668:SF4">
    <property type="entry name" value="ALLANTOINASE"/>
    <property type="match status" value="1"/>
</dbReference>
<sequence>MKTLIKGGTLVNKGQSHKGDLLIENDRISRTFPTGSCPDGDYDQIIDATGCFVLPGIIDTHVHFREPGLTAKADIESESRAAACGGVTSYCEMPNTVPQTTSLEALEEKFRLAADHSHVNYSFYFGATNGNAALFRLLDRHRVPAIKLFMGASTGNMLVDKYGSLLDIFRSAKEVGLPVMTHCEDSDIISANMAAMKKQYGEDPNVALHPLIRSAEACYQSSALAVELARTFGTRLHIAHISTAKELELLRPGEGITGEAVVAHLWFTAEDYAAKGALIKCNPAIKGQEERQALRKALADGRVYTIATDHAPHEWQAKQGGCARAASGMPMVQFSLVTMLELVNQGVLTIEKLVGLMCHHPAQLFDIQERGFLNPGYKADVVVVSPSEPWTVTKDIIQSKCQWSPMEGESYHWQVRQTFCNGQLIYDNGHFDSQSQGEELRFRP</sequence>
<evidence type="ECO:0000256" key="2">
    <source>
        <dbReference type="ARBA" id="ARBA00002368"/>
    </source>
</evidence>
<evidence type="ECO:0000313" key="7">
    <source>
        <dbReference type="EMBL" id="HIZ69722.1"/>
    </source>
</evidence>
<dbReference type="NCBIfam" id="TIGR00857">
    <property type="entry name" value="pyrC_multi"/>
    <property type="match status" value="1"/>
</dbReference>
<organism evidence="7 8">
    <name type="scientific">Candidatus Prevotella avicola</name>
    <dbReference type="NCBI Taxonomy" id="2838738"/>
    <lineage>
        <taxon>Bacteria</taxon>
        <taxon>Pseudomonadati</taxon>
        <taxon>Bacteroidota</taxon>
        <taxon>Bacteroidia</taxon>
        <taxon>Bacteroidales</taxon>
        <taxon>Prevotellaceae</taxon>
        <taxon>Prevotella</taxon>
    </lineage>
</organism>
<gene>
    <name evidence="7" type="ORF">H9966_07585</name>
</gene>
<dbReference type="Gene3D" id="2.30.40.10">
    <property type="entry name" value="Urease, subunit C, domain 1"/>
    <property type="match status" value="1"/>
</dbReference>
<evidence type="ECO:0000256" key="3">
    <source>
        <dbReference type="ARBA" id="ARBA00010286"/>
    </source>
</evidence>
<evidence type="ECO:0000256" key="4">
    <source>
        <dbReference type="ARBA" id="ARBA00022723"/>
    </source>
</evidence>
<dbReference type="EC" id="3.5.2.3" evidence="7"/>
<dbReference type="InterPro" id="IPR006680">
    <property type="entry name" value="Amidohydro-rel"/>
</dbReference>
<dbReference type="Pfam" id="PF01979">
    <property type="entry name" value="Amidohydro_1"/>
    <property type="match status" value="1"/>
</dbReference>
<dbReference type="EMBL" id="DXBE01000055">
    <property type="protein sequence ID" value="HIZ69722.1"/>
    <property type="molecule type" value="Genomic_DNA"/>
</dbReference>
<dbReference type="InterPro" id="IPR032466">
    <property type="entry name" value="Metal_Hydrolase"/>
</dbReference>
<comment type="similarity">
    <text evidence="3">Belongs to the metallo-dependent hydrolases superfamily. DHOase family. Class I DHOase subfamily.</text>
</comment>
<dbReference type="PANTHER" id="PTHR43668">
    <property type="entry name" value="ALLANTOINASE"/>
    <property type="match status" value="1"/>
</dbReference>
<evidence type="ECO:0000256" key="1">
    <source>
        <dbReference type="ARBA" id="ARBA00001947"/>
    </source>
</evidence>
<proteinExistence type="inferred from homology"/>
<dbReference type="Gene3D" id="3.20.20.140">
    <property type="entry name" value="Metal-dependent hydrolases"/>
    <property type="match status" value="1"/>
</dbReference>
<comment type="caution">
    <text evidence="7">The sequence shown here is derived from an EMBL/GenBank/DDBJ whole genome shotgun (WGS) entry which is preliminary data.</text>
</comment>
<evidence type="ECO:0000313" key="8">
    <source>
        <dbReference type="Proteomes" id="UP000824055"/>
    </source>
</evidence>
<dbReference type="GO" id="GO:0005737">
    <property type="term" value="C:cytoplasm"/>
    <property type="evidence" value="ECO:0007669"/>
    <property type="project" value="TreeGrafter"/>
</dbReference>
<protein>
    <submittedName>
        <fullName evidence="7">Dihydroorotase</fullName>
        <ecNumber evidence="7">3.5.2.3</ecNumber>
    </submittedName>
</protein>
<dbReference type="InterPro" id="IPR050138">
    <property type="entry name" value="DHOase/Allantoinase_Hydrolase"/>
</dbReference>
<evidence type="ECO:0000259" key="6">
    <source>
        <dbReference type="Pfam" id="PF01979"/>
    </source>
</evidence>
<keyword evidence="5 7" id="KW-0378">Hydrolase</keyword>
<dbReference type="GO" id="GO:0046872">
    <property type="term" value="F:metal ion binding"/>
    <property type="evidence" value="ECO:0007669"/>
    <property type="project" value="UniProtKB-KW"/>
</dbReference>
<evidence type="ECO:0000256" key="5">
    <source>
        <dbReference type="ARBA" id="ARBA00022801"/>
    </source>
</evidence>
<dbReference type="Proteomes" id="UP000824055">
    <property type="component" value="Unassembled WGS sequence"/>
</dbReference>
<dbReference type="PROSITE" id="PS00483">
    <property type="entry name" value="DIHYDROOROTASE_2"/>
    <property type="match status" value="1"/>
</dbReference>
<dbReference type="SUPFAM" id="SSF51338">
    <property type="entry name" value="Composite domain of metallo-dependent hydrolases"/>
    <property type="match status" value="1"/>
</dbReference>
<comment type="function">
    <text evidence="2">Catalyzes the reversible cyclization of carbamoyl aspartate to dihydroorotate.</text>
</comment>
<accession>A0A9D2FZM3</accession>
<reference evidence="7" key="1">
    <citation type="journal article" date="2021" name="PeerJ">
        <title>Extensive microbial diversity within the chicken gut microbiome revealed by metagenomics and culture.</title>
        <authorList>
            <person name="Gilroy R."/>
            <person name="Ravi A."/>
            <person name="Getino M."/>
            <person name="Pursley I."/>
            <person name="Horton D.L."/>
            <person name="Alikhan N.F."/>
            <person name="Baker D."/>
            <person name="Gharbi K."/>
            <person name="Hall N."/>
            <person name="Watson M."/>
            <person name="Adriaenssens E.M."/>
            <person name="Foster-Nyarko E."/>
            <person name="Jarju S."/>
            <person name="Secka A."/>
            <person name="Antonio M."/>
            <person name="Oren A."/>
            <person name="Chaudhuri R.R."/>
            <person name="La Ragione R."/>
            <person name="Hildebrand F."/>
            <person name="Pallen M.J."/>
        </authorList>
    </citation>
    <scope>NUCLEOTIDE SEQUENCE</scope>
    <source>
        <strain evidence="7">ChiHecec3B27-8219</strain>
    </source>
</reference>
<keyword evidence="4" id="KW-0479">Metal-binding</keyword>
<dbReference type="GO" id="GO:0006145">
    <property type="term" value="P:purine nucleobase catabolic process"/>
    <property type="evidence" value="ECO:0007669"/>
    <property type="project" value="TreeGrafter"/>
</dbReference>
<dbReference type="AlphaFoldDB" id="A0A9D2FZM3"/>
<dbReference type="NCBIfam" id="NF006688">
    <property type="entry name" value="PRK09236.1"/>
    <property type="match status" value="1"/>
</dbReference>
<name>A0A9D2FZM3_9BACT</name>
<dbReference type="GO" id="GO:0004151">
    <property type="term" value="F:dihydroorotase activity"/>
    <property type="evidence" value="ECO:0007669"/>
    <property type="project" value="UniProtKB-EC"/>
</dbReference>
<dbReference type="CDD" id="cd01318">
    <property type="entry name" value="DHOase_IIb"/>
    <property type="match status" value="1"/>
</dbReference>
<dbReference type="InterPro" id="IPR011059">
    <property type="entry name" value="Metal-dep_hydrolase_composite"/>
</dbReference>
<dbReference type="InterPro" id="IPR002195">
    <property type="entry name" value="Dihydroorotase_CS"/>
</dbReference>